<evidence type="ECO:0000313" key="2">
    <source>
        <dbReference type="EMBL" id="GBP87010.1"/>
    </source>
</evidence>
<dbReference type="AlphaFoldDB" id="A0A4C1ZGR6"/>
<accession>A0A4C1ZGR6</accession>
<evidence type="ECO:0000256" key="1">
    <source>
        <dbReference type="SAM" id="MobiDB-lite"/>
    </source>
</evidence>
<reference evidence="2 3" key="1">
    <citation type="journal article" date="2019" name="Commun. Biol.">
        <title>The bagworm genome reveals a unique fibroin gene that provides high tensile strength.</title>
        <authorList>
            <person name="Kono N."/>
            <person name="Nakamura H."/>
            <person name="Ohtoshi R."/>
            <person name="Tomita M."/>
            <person name="Numata K."/>
            <person name="Arakawa K."/>
        </authorList>
    </citation>
    <scope>NUCLEOTIDE SEQUENCE [LARGE SCALE GENOMIC DNA]</scope>
</reference>
<gene>
    <name evidence="2" type="ORF">EVAR_55294_1</name>
</gene>
<dbReference type="Proteomes" id="UP000299102">
    <property type="component" value="Unassembled WGS sequence"/>
</dbReference>
<evidence type="ECO:0000313" key="3">
    <source>
        <dbReference type="Proteomes" id="UP000299102"/>
    </source>
</evidence>
<sequence length="166" mass="18597">MWQKEYESEINIVEMTTLRTVCGMFFNHTNKNNDVSKRFSLTEDVSGPRDRPAERNRPCPGNGATAELFPYENLGKQPFQLFNRLRPSSPTYDSPLPYIALPSHLTDGQADDNHSTALHAPVNRLHVTCMLISLKWALATCPAGNYHIPTANPEDAKQSSVAQELI</sequence>
<comment type="caution">
    <text evidence="2">The sequence shown here is derived from an EMBL/GenBank/DDBJ whole genome shotgun (WGS) entry which is preliminary data.</text>
</comment>
<feature type="region of interest" description="Disordered" evidence="1">
    <location>
        <begin position="42"/>
        <end position="63"/>
    </location>
</feature>
<keyword evidence="3" id="KW-1185">Reference proteome</keyword>
<organism evidence="2 3">
    <name type="scientific">Eumeta variegata</name>
    <name type="common">Bagworm moth</name>
    <name type="synonym">Eumeta japonica</name>
    <dbReference type="NCBI Taxonomy" id="151549"/>
    <lineage>
        <taxon>Eukaryota</taxon>
        <taxon>Metazoa</taxon>
        <taxon>Ecdysozoa</taxon>
        <taxon>Arthropoda</taxon>
        <taxon>Hexapoda</taxon>
        <taxon>Insecta</taxon>
        <taxon>Pterygota</taxon>
        <taxon>Neoptera</taxon>
        <taxon>Endopterygota</taxon>
        <taxon>Lepidoptera</taxon>
        <taxon>Glossata</taxon>
        <taxon>Ditrysia</taxon>
        <taxon>Tineoidea</taxon>
        <taxon>Psychidae</taxon>
        <taxon>Oiketicinae</taxon>
        <taxon>Eumeta</taxon>
    </lineage>
</organism>
<dbReference type="EMBL" id="BGZK01001830">
    <property type="protein sequence ID" value="GBP87010.1"/>
    <property type="molecule type" value="Genomic_DNA"/>
</dbReference>
<protein>
    <submittedName>
        <fullName evidence="2">Uncharacterized protein</fullName>
    </submittedName>
</protein>
<name>A0A4C1ZGR6_EUMVA</name>
<proteinExistence type="predicted"/>
<feature type="compositionally biased region" description="Basic and acidic residues" evidence="1">
    <location>
        <begin position="42"/>
        <end position="57"/>
    </location>
</feature>